<dbReference type="PANTHER" id="PTHR11799">
    <property type="entry name" value="PARAOXONASE"/>
    <property type="match status" value="1"/>
</dbReference>
<dbReference type="WBParaSite" id="HPBE_0001302101-mRNA-1">
    <property type="protein sequence ID" value="HPBE_0001302101-mRNA-1"/>
    <property type="gene ID" value="HPBE_0001302101"/>
</dbReference>
<dbReference type="InterPro" id="IPR011042">
    <property type="entry name" value="6-blade_b-propeller_TolB-like"/>
</dbReference>
<sequence>MQYISAVMDSPENFHPHGISHIATDTGARLFVIVHSNEFEHSVMVFDWKRNTSELDLVRTIKDDKFVRPNDLAALSMDAFIITNDGYTQTRLGNLLELLSLYPAGSASSYLISKTISPNGVILSKDRTHLIVAHVNSETVAVYKLAKDHRSISHVSDVPLLTSPDNFCLDKDGAVWIAAHPVLKDALASLSDFDDPTATAPSQVLKLVFSKDFKKWEITEPFADDGRFISASSVAAPYGNQLLIGSVCRELVHCDVTPETI</sequence>
<dbReference type="AlphaFoldDB" id="A0A183FWZ9"/>
<feature type="domain" description="SMP-30/Gluconolactonase/LRE-like region" evidence="1">
    <location>
        <begin position="40"/>
        <end position="179"/>
    </location>
</feature>
<gene>
    <name evidence="2" type="ORF">HPBE_LOCUS13022</name>
</gene>
<reference evidence="2 3" key="1">
    <citation type="submission" date="2018-11" db="EMBL/GenBank/DDBJ databases">
        <authorList>
            <consortium name="Pathogen Informatics"/>
        </authorList>
    </citation>
    <scope>NUCLEOTIDE SEQUENCE [LARGE SCALE GENOMIC DNA]</scope>
</reference>
<protein>
    <submittedName>
        <fullName evidence="4">SGL domain-containing protein</fullName>
    </submittedName>
</protein>
<dbReference type="Pfam" id="PF08450">
    <property type="entry name" value="SGL"/>
    <property type="match status" value="1"/>
</dbReference>
<evidence type="ECO:0000259" key="1">
    <source>
        <dbReference type="Pfam" id="PF08450"/>
    </source>
</evidence>
<dbReference type="Gene3D" id="2.120.10.30">
    <property type="entry name" value="TolB, C-terminal domain"/>
    <property type="match status" value="1"/>
</dbReference>
<dbReference type="SUPFAM" id="SSF63829">
    <property type="entry name" value="Calcium-dependent phosphotriesterase"/>
    <property type="match status" value="1"/>
</dbReference>
<dbReference type="Proteomes" id="UP000050761">
    <property type="component" value="Unassembled WGS sequence"/>
</dbReference>
<evidence type="ECO:0000313" key="4">
    <source>
        <dbReference type="WBParaSite" id="HPBE_0001302101-mRNA-1"/>
    </source>
</evidence>
<accession>A0A3P7Z487</accession>
<dbReference type="OrthoDB" id="423498at2759"/>
<dbReference type="EMBL" id="UZAH01027738">
    <property type="protein sequence ID" value="VDO94580.1"/>
    <property type="molecule type" value="Genomic_DNA"/>
</dbReference>
<dbReference type="InterPro" id="IPR013658">
    <property type="entry name" value="SGL"/>
</dbReference>
<keyword evidence="3" id="KW-1185">Reference proteome</keyword>
<proteinExistence type="predicted"/>
<dbReference type="PANTHER" id="PTHR11799:SF12">
    <property type="entry name" value="PARAOXONASE-RELATED"/>
    <property type="match status" value="1"/>
</dbReference>
<reference evidence="4" key="2">
    <citation type="submission" date="2019-09" db="UniProtKB">
        <authorList>
            <consortium name="WormBaseParasite"/>
        </authorList>
    </citation>
    <scope>IDENTIFICATION</scope>
</reference>
<evidence type="ECO:0000313" key="2">
    <source>
        <dbReference type="EMBL" id="VDO94580.1"/>
    </source>
</evidence>
<accession>A0A183FWZ9</accession>
<dbReference type="InterPro" id="IPR051288">
    <property type="entry name" value="Serum_paraoxonase/arylesterase"/>
</dbReference>
<organism evidence="3 4">
    <name type="scientific">Heligmosomoides polygyrus</name>
    <name type="common">Parasitic roundworm</name>
    <dbReference type="NCBI Taxonomy" id="6339"/>
    <lineage>
        <taxon>Eukaryota</taxon>
        <taxon>Metazoa</taxon>
        <taxon>Ecdysozoa</taxon>
        <taxon>Nematoda</taxon>
        <taxon>Chromadorea</taxon>
        <taxon>Rhabditida</taxon>
        <taxon>Rhabditina</taxon>
        <taxon>Rhabditomorpha</taxon>
        <taxon>Strongyloidea</taxon>
        <taxon>Heligmosomidae</taxon>
        <taxon>Heligmosomoides</taxon>
    </lineage>
</organism>
<name>A0A183FWZ9_HELPZ</name>
<evidence type="ECO:0000313" key="3">
    <source>
        <dbReference type="Proteomes" id="UP000050761"/>
    </source>
</evidence>